<sequence>MPLRKTISAIAISLAAVTALSGTAVACMANAPFVVEDVRQADIVIDGVLTGYKVVSPGRPGTLDDYGLLTIRVDEALRGEVSGEVQIYWWNSTFAMPEKVKLGERVLVAAARANHAGLPLRGTSATVYGSRRPDLPQLLQAPCAPAFLLPYTPVAAQNIVTLLDGGTVAPHDYFAAGWLY</sequence>
<proteinExistence type="predicted"/>
<accession>A0A6G6Y9F9</accession>
<dbReference type="AlphaFoldDB" id="A0A6G6Y9F9"/>
<evidence type="ECO:0000313" key="2">
    <source>
        <dbReference type="EMBL" id="QIG81574.1"/>
    </source>
</evidence>
<gene>
    <name evidence="2" type="ORF">G5C33_18465</name>
</gene>
<dbReference type="PROSITE" id="PS51257">
    <property type="entry name" value="PROKAR_LIPOPROTEIN"/>
    <property type="match status" value="1"/>
</dbReference>
<feature type="signal peptide" evidence="1">
    <location>
        <begin position="1"/>
        <end position="26"/>
    </location>
</feature>
<dbReference type="Proteomes" id="UP000501568">
    <property type="component" value="Chromosome"/>
</dbReference>
<organism evidence="2 3">
    <name type="scientific">Stakelama tenebrarum</name>
    <dbReference type="NCBI Taxonomy" id="2711215"/>
    <lineage>
        <taxon>Bacteria</taxon>
        <taxon>Pseudomonadati</taxon>
        <taxon>Pseudomonadota</taxon>
        <taxon>Alphaproteobacteria</taxon>
        <taxon>Sphingomonadales</taxon>
        <taxon>Sphingomonadaceae</taxon>
        <taxon>Stakelama</taxon>
    </lineage>
</organism>
<keyword evidence="1" id="KW-0732">Signal</keyword>
<name>A0A6G6Y9F9_9SPHN</name>
<keyword evidence="3" id="KW-1185">Reference proteome</keyword>
<dbReference type="RefSeq" id="WP_165328501.1">
    <property type="nucleotide sequence ID" value="NZ_CP049109.1"/>
</dbReference>
<reference evidence="2 3" key="1">
    <citation type="submission" date="2020-02" db="EMBL/GenBank/DDBJ databases">
        <authorList>
            <person name="Zheng R.K."/>
            <person name="Sun C.M."/>
        </authorList>
    </citation>
    <scope>NUCLEOTIDE SEQUENCE [LARGE SCALE GENOMIC DNA]</scope>
    <source>
        <strain evidence="3">zrk23</strain>
    </source>
</reference>
<protein>
    <submittedName>
        <fullName evidence="2">Uncharacterized protein</fullName>
    </submittedName>
</protein>
<dbReference type="EMBL" id="CP049109">
    <property type="protein sequence ID" value="QIG81574.1"/>
    <property type="molecule type" value="Genomic_DNA"/>
</dbReference>
<feature type="chain" id="PRO_5026173402" evidence="1">
    <location>
        <begin position="27"/>
        <end position="180"/>
    </location>
</feature>
<evidence type="ECO:0000313" key="3">
    <source>
        <dbReference type="Proteomes" id="UP000501568"/>
    </source>
</evidence>
<dbReference type="KEGG" id="spzr:G5C33_18465"/>
<evidence type="ECO:0000256" key="1">
    <source>
        <dbReference type="SAM" id="SignalP"/>
    </source>
</evidence>